<dbReference type="InterPro" id="IPR020622">
    <property type="entry name" value="Ala_racemase_pyridoxalP-BS"/>
</dbReference>
<dbReference type="HAMAP" id="MF_01201">
    <property type="entry name" value="Ala_racemase"/>
    <property type="match status" value="1"/>
</dbReference>
<accession>A0A0D5NG80</accession>
<keyword evidence="9" id="KW-1185">Reference proteome</keyword>
<feature type="binding site" evidence="4 6">
    <location>
        <position position="142"/>
    </location>
    <ligand>
        <name>substrate</name>
    </ligand>
</feature>
<evidence type="ECO:0000256" key="3">
    <source>
        <dbReference type="ARBA" id="ARBA00023235"/>
    </source>
</evidence>
<dbReference type="HOGENOM" id="CLU_028393_2_2_9"/>
<evidence type="ECO:0000256" key="5">
    <source>
        <dbReference type="PIRSR" id="PIRSR600821-50"/>
    </source>
</evidence>
<evidence type="ECO:0000259" key="7">
    <source>
        <dbReference type="SMART" id="SM01005"/>
    </source>
</evidence>
<organism evidence="8 9">
    <name type="scientific">Paenibacillus beijingensis</name>
    <dbReference type="NCBI Taxonomy" id="1126833"/>
    <lineage>
        <taxon>Bacteria</taxon>
        <taxon>Bacillati</taxon>
        <taxon>Bacillota</taxon>
        <taxon>Bacilli</taxon>
        <taxon>Bacillales</taxon>
        <taxon>Paenibacillaceae</taxon>
        <taxon>Paenibacillus</taxon>
    </lineage>
</organism>
<comment type="pathway">
    <text evidence="4">Amino-acid biosynthesis; D-alanine biosynthesis; D-alanine from L-alanine: step 1/1.</text>
</comment>
<evidence type="ECO:0000313" key="9">
    <source>
        <dbReference type="Proteomes" id="UP000032633"/>
    </source>
</evidence>
<dbReference type="Proteomes" id="UP000032633">
    <property type="component" value="Chromosome"/>
</dbReference>
<proteinExistence type="inferred from homology"/>
<dbReference type="RefSeq" id="WP_045669834.1">
    <property type="nucleotide sequence ID" value="NZ_CP011058.1"/>
</dbReference>
<dbReference type="OrthoDB" id="9813814at2"/>
<dbReference type="InterPro" id="IPR011079">
    <property type="entry name" value="Ala_racemase_C"/>
</dbReference>
<dbReference type="InterPro" id="IPR000821">
    <property type="entry name" value="Ala_racemase"/>
</dbReference>
<dbReference type="KEGG" id="pbj:VN24_07185"/>
<feature type="active site" description="Proton acceptor; specific for D-alanine" evidence="4">
    <location>
        <position position="44"/>
    </location>
</feature>
<dbReference type="SMART" id="SM01005">
    <property type="entry name" value="Ala_racemase_C"/>
    <property type="match status" value="1"/>
</dbReference>
<feature type="domain" description="Alanine racemase C-terminal" evidence="7">
    <location>
        <begin position="252"/>
        <end position="383"/>
    </location>
</feature>
<dbReference type="PANTHER" id="PTHR30511:SF0">
    <property type="entry name" value="ALANINE RACEMASE, CATABOLIC-RELATED"/>
    <property type="match status" value="1"/>
</dbReference>
<evidence type="ECO:0000256" key="2">
    <source>
        <dbReference type="ARBA" id="ARBA00022898"/>
    </source>
</evidence>
<comment type="catalytic activity">
    <reaction evidence="4">
        <text>L-alanine = D-alanine</text>
        <dbReference type="Rhea" id="RHEA:20249"/>
        <dbReference type="ChEBI" id="CHEBI:57416"/>
        <dbReference type="ChEBI" id="CHEBI:57972"/>
        <dbReference type="EC" id="5.1.1.1"/>
    </reaction>
</comment>
<feature type="binding site" evidence="4 6">
    <location>
        <position position="321"/>
    </location>
    <ligand>
        <name>substrate</name>
    </ligand>
</feature>
<gene>
    <name evidence="8" type="ORF">VN24_07185</name>
</gene>
<dbReference type="GO" id="GO:0005829">
    <property type="term" value="C:cytosol"/>
    <property type="evidence" value="ECO:0007669"/>
    <property type="project" value="TreeGrafter"/>
</dbReference>
<dbReference type="CDD" id="cd00430">
    <property type="entry name" value="PLPDE_III_AR"/>
    <property type="match status" value="1"/>
</dbReference>
<dbReference type="AlphaFoldDB" id="A0A0D5NG80"/>
<dbReference type="STRING" id="1126833.VN24_07185"/>
<feature type="active site" description="Proton acceptor; specific for L-alanine" evidence="4">
    <location>
        <position position="273"/>
    </location>
</feature>
<evidence type="ECO:0000256" key="1">
    <source>
        <dbReference type="ARBA" id="ARBA00001933"/>
    </source>
</evidence>
<dbReference type="UniPathway" id="UPA00042">
    <property type="reaction ID" value="UER00497"/>
</dbReference>
<dbReference type="FunFam" id="3.20.20.10:FF:000002">
    <property type="entry name" value="Alanine racemase"/>
    <property type="match status" value="1"/>
</dbReference>
<protein>
    <recommendedName>
        <fullName evidence="4">Alanine racemase</fullName>
        <ecNumber evidence="4">5.1.1.1</ecNumber>
    </recommendedName>
</protein>
<dbReference type="GO" id="GO:0030170">
    <property type="term" value="F:pyridoxal phosphate binding"/>
    <property type="evidence" value="ECO:0007669"/>
    <property type="project" value="UniProtKB-UniRule"/>
</dbReference>
<dbReference type="NCBIfam" id="TIGR00492">
    <property type="entry name" value="alr"/>
    <property type="match status" value="1"/>
</dbReference>
<keyword evidence="2 4" id="KW-0663">Pyridoxal phosphate</keyword>
<dbReference type="InterPro" id="IPR001608">
    <property type="entry name" value="Ala_racemase_N"/>
</dbReference>
<dbReference type="Gene3D" id="3.20.20.10">
    <property type="entry name" value="Alanine racemase"/>
    <property type="match status" value="1"/>
</dbReference>
<evidence type="ECO:0000256" key="6">
    <source>
        <dbReference type="PIRSR" id="PIRSR600821-52"/>
    </source>
</evidence>
<dbReference type="PANTHER" id="PTHR30511">
    <property type="entry name" value="ALANINE RACEMASE"/>
    <property type="match status" value="1"/>
</dbReference>
<dbReference type="Pfam" id="PF01168">
    <property type="entry name" value="Ala_racemase_N"/>
    <property type="match status" value="1"/>
</dbReference>
<dbReference type="PRINTS" id="PR00992">
    <property type="entry name" value="ALARACEMASE"/>
</dbReference>
<dbReference type="SUPFAM" id="SSF51419">
    <property type="entry name" value="PLP-binding barrel"/>
    <property type="match status" value="1"/>
</dbReference>
<dbReference type="PATRIC" id="fig|1126833.4.peg.1575"/>
<reference evidence="9" key="2">
    <citation type="submission" date="2015-03" db="EMBL/GenBank/DDBJ databases">
        <title>Genome sequence of Paenibacillus beijingensis strain DSM 24997T.</title>
        <authorList>
            <person name="Kwak Y."/>
            <person name="Shin J.-H."/>
        </authorList>
    </citation>
    <scope>NUCLEOTIDE SEQUENCE [LARGE SCALE GENOMIC DNA]</scope>
    <source>
        <strain evidence="9">DSM 24997</strain>
    </source>
</reference>
<dbReference type="SUPFAM" id="SSF50621">
    <property type="entry name" value="Alanine racemase C-terminal domain-like"/>
    <property type="match status" value="1"/>
</dbReference>
<dbReference type="GO" id="GO:0030632">
    <property type="term" value="P:D-alanine biosynthetic process"/>
    <property type="evidence" value="ECO:0007669"/>
    <property type="project" value="UniProtKB-UniRule"/>
</dbReference>
<dbReference type="Pfam" id="PF00842">
    <property type="entry name" value="Ala_racemase_C"/>
    <property type="match status" value="1"/>
</dbReference>
<dbReference type="GO" id="GO:0009252">
    <property type="term" value="P:peptidoglycan biosynthetic process"/>
    <property type="evidence" value="ECO:0007669"/>
    <property type="project" value="TreeGrafter"/>
</dbReference>
<dbReference type="InterPro" id="IPR029066">
    <property type="entry name" value="PLP-binding_barrel"/>
</dbReference>
<comment type="function">
    <text evidence="4">Catalyzes the interconversion of L-alanine and D-alanine. May also act on other amino acids.</text>
</comment>
<dbReference type="PROSITE" id="PS00395">
    <property type="entry name" value="ALANINE_RACEMASE"/>
    <property type="match status" value="1"/>
</dbReference>
<dbReference type="GO" id="GO:0008784">
    <property type="term" value="F:alanine racemase activity"/>
    <property type="evidence" value="ECO:0007669"/>
    <property type="project" value="UniProtKB-UniRule"/>
</dbReference>
<dbReference type="EC" id="5.1.1.1" evidence="4"/>
<dbReference type="EMBL" id="CP011058">
    <property type="protein sequence ID" value="AJY74399.1"/>
    <property type="molecule type" value="Genomic_DNA"/>
</dbReference>
<feature type="modified residue" description="N6-(pyridoxal phosphate)lysine" evidence="4 5">
    <location>
        <position position="44"/>
    </location>
</feature>
<dbReference type="Gene3D" id="2.40.37.10">
    <property type="entry name" value="Lyase, Ornithine Decarboxylase, Chain A, domain 1"/>
    <property type="match status" value="1"/>
</dbReference>
<keyword evidence="3 4" id="KW-0413">Isomerase</keyword>
<evidence type="ECO:0000256" key="4">
    <source>
        <dbReference type="HAMAP-Rule" id="MF_01201"/>
    </source>
</evidence>
<dbReference type="InterPro" id="IPR009006">
    <property type="entry name" value="Ala_racemase/Decarboxylase_C"/>
</dbReference>
<evidence type="ECO:0000313" key="8">
    <source>
        <dbReference type="EMBL" id="AJY74399.1"/>
    </source>
</evidence>
<comment type="similarity">
    <text evidence="4">Belongs to the alanine racemase family.</text>
</comment>
<name>A0A0D5NG80_9BACL</name>
<sequence>MKNVEHPVSFRETWAEISLGAVSHNAALFKSNIKERCRLMAVVKANGYGHGAIEVAQAALAAGADYLGVAILDEALKLRTAGVEQPILVLGYTPPFAVETAVRNRVALTVFSEPVLDEMIACTERLHMHADMHLKIDTGMTRIGVATNAEALTLAQKALSSTFVRLEGLFTHFADADRPDSSYTRRQYERFSAVVQFLESHHIHVPIKHCCNSAAAMLYPEMHEDMIRVGIALYGLHPSAAVQHPDFPLRQAMQLKTKIAALKNVPKDQPVSYGCTYIPDRDIVTATIPIGYADGLSRQMSNKGYAIIRSQRVPIIGKVCMDQAMLNVTNVADVQVGDEVILFGGSEDAEDAFISIDEVAAHMNTINYEVVCLIGSRVPRVCV</sequence>
<comment type="cofactor">
    <cofactor evidence="1 4 5">
        <name>pyridoxal 5'-phosphate</name>
        <dbReference type="ChEBI" id="CHEBI:597326"/>
    </cofactor>
</comment>
<reference evidence="8 9" key="1">
    <citation type="journal article" date="2015" name="J. Biotechnol.">
        <title>Complete genome sequence of Paenibacillus beijingensis 7188(T) (=DSM 24997(T)), a novel rhizobacterium from jujube garden soil.</title>
        <authorList>
            <person name="Kwak Y."/>
            <person name="Shin J.H."/>
        </authorList>
    </citation>
    <scope>NUCLEOTIDE SEQUENCE [LARGE SCALE GENOMIC DNA]</scope>
    <source>
        <strain evidence="8 9">DSM 24997</strain>
    </source>
</reference>